<organism evidence="1 2">
    <name type="scientific">Blepharisma stoltei</name>
    <dbReference type="NCBI Taxonomy" id="1481888"/>
    <lineage>
        <taxon>Eukaryota</taxon>
        <taxon>Sar</taxon>
        <taxon>Alveolata</taxon>
        <taxon>Ciliophora</taxon>
        <taxon>Postciliodesmatophora</taxon>
        <taxon>Heterotrichea</taxon>
        <taxon>Heterotrichida</taxon>
        <taxon>Blepharismidae</taxon>
        <taxon>Blepharisma</taxon>
    </lineage>
</organism>
<reference evidence="1" key="1">
    <citation type="submission" date="2021-09" db="EMBL/GenBank/DDBJ databases">
        <authorList>
            <consortium name="AG Swart"/>
            <person name="Singh M."/>
            <person name="Singh A."/>
            <person name="Seah K."/>
            <person name="Emmerich C."/>
        </authorList>
    </citation>
    <scope>NUCLEOTIDE SEQUENCE</scope>
    <source>
        <strain evidence="1">ATCC30299</strain>
    </source>
</reference>
<name>A0AAU9JQ38_9CILI</name>
<dbReference type="EMBL" id="CAJZBQ010000043">
    <property type="protein sequence ID" value="CAG9327230.1"/>
    <property type="molecule type" value="Genomic_DNA"/>
</dbReference>
<keyword evidence="2" id="KW-1185">Reference proteome</keyword>
<accession>A0AAU9JQ38</accession>
<gene>
    <name evidence="1" type="ORF">BSTOLATCC_MIC43270</name>
</gene>
<dbReference type="AlphaFoldDB" id="A0AAU9JQ38"/>
<evidence type="ECO:0000313" key="2">
    <source>
        <dbReference type="Proteomes" id="UP001162131"/>
    </source>
</evidence>
<sequence>MNNNHKDTKTALCTCKILELHVNKSKKHSSNQFSGAFFKTFSCPSPKKTLTLDKQTKLHNNSSSLKSVFDFKRLRTGSPLSLRIGHKDYRPLSKLSEKKKSFSELGTKETIPSSPFEKSLSISYSTRYQKNPSLVYNEIRKDYSYEDTYQKDKVIHDRLYAKIKTETPTRPQTSRARRFRSYQDFLPFKTAQTAWHTPKFSISSARLL</sequence>
<dbReference type="Proteomes" id="UP001162131">
    <property type="component" value="Unassembled WGS sequence"/>
</dbReference>
<proteinExistence type="predicted"/>
<comment type="caution">
    <text evidence="1">The sequence shown here is derived from an EMBL/GenBank/DDBJ whole genome shotgun (WGS) entry which is preliminary data.</text>
</comment>
<protein>
    <submittedName>
        <fullName evidence="1">Uncharacterized protein</fullName>
    </submittedName>
</protein>
<evidence type="ECO:0000313" key="1">
    <source>
        <dbReference type="EMBL" id="CAG9327230.1"/>
    </source>
</evidence>